<keyword evidence="8" id="KW-0472">Membrane</keyword>
<feature type="domain" description="Tyrosine specific protein phosphatases" evidence="13">
    <location>
        <begin position="1889"/>
        <end position="1962"/>
    </location>
</feature>
<dbReference type="InterPro" id="IPR029021">
    <property type="entry name" value="Prot-tyrosine_phosphatase-like"/>
</dbReference>
<evidence type="ECO:0000256" key="8">
    <source>
        <dbReference type="ARBA" id="ARBA00023136"/>
    </source>
</evidence>
<sequence>MYKINSRLWLLFWIHIYNCMTSGRTDDVLSLLGSEEGEYCMTNGTSAMYYTARNGGIYEGTELLPRSPYFCDFEDNNKCVNDFKNNGGGYKIVNSSEYENWPIFDMRWEDLPVAELYHIRKSDTNRLSFTPISKVKHSENFNVTLSVRSTQVHFLLCDKKDVTSANCYWFIIQGWKGNKSVLRKCSKQIPDVVNEYPKNPCKHPVVTKTHPDDYQRFLNFYKWTHLTLEKQGPTLYLRNIENGVSDTIIEYTDGEDVINVEYLLGHTKDSIAYYKLHKHQYLRTSQPSENIIAFNVPVMEVKNRKICFSVLLTTCRNCWTTFSAFFVPEQTIEFIDHLNVRPSYGIWTEHKFEIENVNHLFFNIGIGNRLQQDGSDINLSSAFWALDNFRQCHDKEYRVSMKQVKNLKKCFLIYPAKEAEWQNPELSYMPEKKCRSWQQLGDSCIPCNLLKEDNKLGTCENLRACEFTSNGSKCFCSPGSTGPECKRVCEPGTYGYGCSQQCGNCFSGNECRIQDGVCASCTYQFQGSKCQIPKYDIILKYPPSILKSSPSTCTIQLVNYEYLGKLDFNYYLVQRQKVVSSSNVASGANAWTDCGPIRTSEDTDPVVVEGLKSSTEYRIRILIASQENKLKKLGNAKVPFSICNTTCSVWEDSDIKLTPRNASVEVSIKLSEEKCSASYYNWTIQDKYGKNVLADIMSDYEFTIGPLGIYKSYTIVFNGLNSIVKEFRTSESVPSEVHGVFQEKSNINSVEVSWSGPRYPNGIIDHYRIEYKKIRGLHCTEERWEDAKEMNVSLEVIELAELYPYSVYIVTIYAVNSKYESKGVSVEVKTAGIDEFSEDEGLAQVGLNINPIYERSAIISVDNLNCQNLRGPLEISYNFKCESKWCKSVKVFTGTSSPFRETAVIDLQPFCDYSCSIFFCRKDNCKTIFQKEFQTKASVPNSINELSVYSKGENYVHLRWLPPYPPTGTLKYRIIYTCESCVGNHRTTENFKPKNCSRWKNFHCAVLTKNIYEKYTHSINIEAANEENGIFISVHNKFDVYVEESTSEPPYNLKTRWHENNTLELLWNHPNVTNGNLKAFLIELTVASKTTTFPYPITEKKDTLLYHIMLDKVIPSSRDVYIKVYAENSYLSNPAKKTDSSFPVHPRLINSEISITNYTETTISISLNTSLKNDDKNNAKYLFVLRSQLAAEGKDQNLLKLEEILNKKIDNETNLRLVAEINLNDKKGALFEFVVGQNERSSQTAFLNAEISNEPLQKSQYYNISILLVNDYKKKYTTSVYSIRSLTQGDSRMTTESSLPNDGETVEPSQGNGGYYALFLLLLIPIILGAMFYYRKKYQSSPPISVNKIMEATIRSQTQSRFQNEVLLLESKEPNLRNNVPNVIVRPNLSRKSTNPPNESQQIFSKPVKVAYFEEYVKQTIQSGELTRQHSLFPRGQTQPCTYGSMKVNKMKNRYNNLIAYDHSRVKLAKIAGDEYSDYINASYIHGYNVPRAYIATQGPKSSTLVDFWRMIWQENVKHIVMLANIIENGKKKVEQYWPNINEELVFGNITVQYVSVETYADFEYKIFHVTSRNQMRKLEQFHYTSWPDHGVPLYPQSLVPFLRKILKIPQSSSSPIVVHCSAGVGRTGTILLSDICLRMAAKEGVIDILNNLQKLREQRSNMVDNVEQFKLVHLIVLESLMGLHTSIPINDIEKAITKLINEEEYKIQMDYLRETEWQDQAMMSLEDMEEEFITYPEKNRFQDIVPDNRSRIFLTRYPSDDSSSSYINAVQVDGFRCPNRFIVTQQPMPNTLGDFWRLVVERHTSVIVSLNETNTMDKTCCHFYPTSDNPELRPTDFILIKFEKEVALDHYDIHSVRVFATNHKEHLDVDIISFKKWPTKVDLPLSCEEFLSFWEEADAISRRSKTILVSCYDGKTACGVYVSLCFVIEKIKLEQECDVCLAVRNVRHNRKQFVSEESQFIFLYEAALRYINGFESYANFQNQ</sequence>
<accession>A0AAW1US78</accession>
<dbReference type="PROSITE" id="PS50056">
    <property type="entry name" value="TYR_PHOSPHATASE_2"/>
    <property type="match status" value="2"/>
</dbReference>
<dbReference type="InterPro" id="IPR003961">
    <property type="entry name" value="FN3_dom"/>
</dbReference>
<gene>
    <name evidence="15" type="ORF">WA026_004861</name>
</gene>
<dbReference type="PANTHER" id="PTHR46957">
    <property type="entry name" value="CYTOKINE RECEPTOR"/>
    <property type="match status" value="1"/>
</dbReference>
<dbReference type="PROSITE" id="PS50055">
    <property type="entry name" value="TYR_PHOSPHATASE_PTP"/>
    <property type="match status" value="2"/>
</dbReference>
<dbReference type="GO" id="GO:0048666">
    <property type="term" value="P:neuron development"/>
    <property type="evidence" value="ECO:0007669"/>
    <property type="project" value="UniProtKB-ARBA"/>
</dbReference>
<dbReference type="Proteomes" id="UP001431783">
    <property type="component" value="Unassembled WGS sequence"/>
</dbReference>
<dbReference type="InterPro" id="IPR000387">
    <property type="entry name" value="Tyr_Pase_dom"/>
</dbReference>
<dbReference type="InterPro" id="IPR050713">
    <property type="entry name" value="RTP_Phos/Ushers"/>
</dbReference>
<keyword evidence="3" id="KW-0812">Transmembrane</keyword>
<keyword evidence="16" id="KW-1185">Reference proteome</keyword>
<reference evidence="15 16" key="1">
    <citation type="submission" date="2023-03" db="EMBL/GenBank/DDBJ databases">
        <title>Genome insight into feeding habits of ladybird beetles.</title>
        <authorList>
            <person name="Li H.-S."/>
            <person name="Huang Y.-H."/>
            <person name="Pang H."/>
        </authorList>
    </citation>
    <scope>NUCLEOTIDE SEQUENCE [LARGE SCALE GENOMIC DNA]</scope>
    <source>
        <strain evidence="15">SYSU_2023b</strain>
        <tissue evidence="15">Whole body</tissue>
    </source>
</reference>
<keyword evidence="6" id="KW-0904">Protein phosphatase</keyword>
<evidence type="ECO:0000259" key="14">
    <source>
        <dbReference type="PROSITE" id="PS50853"/>
    </source>
</evidence>
<dbReference type="SUPFAM" id="SSF49265">
    <property type="entry name" value="Fibronectin type III"/>
    <property type="match status" value="2"/>
</dbReference>
<feature type="signal peptide" evidence="11">
    <location>
        <begin position="1"/>
        <end position="23"/>
    </location>
</feature>
<dbReference type="SMART" id="SM00404">
    <property type="entry name" value="PTPc_motif"/>
    <property type="match status" value="2"/>
</dbReference>
<dbReference type="Pfam" id="PF00041">
    <property type="entry name" value="fn3"/>
    <property type="match status" value="1"/>
</dbReference>
<evidence type="ECO:0000256" key="9">
    <source>
        <dbReference type="ARBA" id="ARBA00023180"/>
    </source>
</evidence>
<dbReference type="CDD" id="cd00047">
    <property type="entry name" value="PTPc"/>
    <property type="match status" value="1"/>
</dbReference>
<evidence type="ECO:0000256" key="7">
    <source>
        <dbReference type="ARBA" id="ARBA00022989"/>
    </source>
</evidence>
<evidence type="ECO:0000256" key="3">
    <source>
        <dbReference type="ARBA" id="ARBA00022692"/>
    </source>
</evidence>
<keyword evidence="9" id="KW-0325">Glycoprotein</keyword>
<dbReference type="SMART" id="SM00060">
    <property type="entry name" value="FN3"/>
    <property type="match status" value="3"/>
</dbReference>
<evidence type="ECO:0000313" key="16">
    <source>
        <dbReference type="Proteomes" id="UP001431783"/>
    </source>
</evidence>
<evidence type="ECO:0000256" key="5">
    <source>
        <dbReference type="ARBA" id="ARBA00022801"/>
    </source>
</evidence>
<evidence type="ECO:0000259" key="13">
    <source>
        <dbReference type="PROSITE" id="PS50056"/>
    </source>
</evidence>
<dbReference type="GO" id="GO:0016020">
    <property type="term" value="C:membrane"/>
    <property type="evidence" value="ECO:0007669"/>
    <property type="project" value="UniProtKB-SubCell"/>
</dbReference>
<dbReference type="Gene3D" id="2.170.300.10">
    <property type="entry name" value="Tie2 ligand-binding domain superfamily"/>
    <property type="match status" value="1"/>
</dbReference>
<evidence type="ECO:0000256" key="6">
    <source>
        <dbReference type="ARBA" id="ARBA00022912"/>
    </source>
</evidence>
<dbReference type="PRINTS" id="PR00700">
    <property type="entry name" value="PRTYPHPHTASE"/>
</dbReference>
<dbReference type="PROSITE" id="PS50853">
    <property type="entry name" value="FN3"/>
    <property type="match status" value="1"/>
</dbReference>
<feature type="domain" description="Tyrosine-protein phosphatase" evidence="12">
    <location>
        <begin position="1738"/>
        <end position="1971"/>
    </location>
</feature>
<evidence type="ECO:0000256" key="1">
    <source>
        <dbReference type="ARBA" id="ARBA00004167"/>
    </source>
</evidence>
<dbReference type="InterPro" id="IPR013783">
    <property type="entry name" value="Ig-like_fold"/>
</dbReference>
<evidence type="ECO:0000259" key="12">
    <source>
        <dbReference type="PROSITE" id="PS50055"/>
    </source>
</evidence>
<dbReference type="InterPro" id="IPR000742">
    <property type="entry name" value="EGF"/>
</dbReference>
<dbReference type="InterPro" id="IPR016130">
    <property type="entry name" value="Tyr_Pase_AS"/>
</dbReference>
<dbReference type="EMBL" id="JARQZJ010000092">
    <property type="protein sequence ID" value="KAK9883920.1"/>
    <property type="molecule type" value="Genomic_DNA"/>
</dbReference>
<feature type="domain" description="Tyrosine-protein phosphatase" evidence="12">
    <location>
        <begin position="1426"/>
        <end position="1680"/>
    </location>
</feature>
<dbReference type="EC" id="3.1.3.48" evidence="2"/>
<dbReference type="PANTHER" id="PTHR46957:SF3">
    <property type="entry name" value="CYTOKINE RECEPTOR"/>
    <property type="match status" value="1"/>
</dbReference>
<comment type="catalytic activity">
    <reaction evidence="10">
        <text>O-phospho-L-tyrosyl-[protein] + H2O = L-tyrosyl-[protein] + phosphate</text>
        <dbReference type="Rhea" id="RHEA:10684"/>
        <dbReference type="Rhea" id="RHEA-COMP:10136"/>
        <dbReference type="Rhea" id="RHEA-COMP:20101"/>
        <dbReference type="ChEBI" id="CHEBI:15377"/>
        <dbReference type="ChEBI" id="CHEBI:43474"/>
        <dbReference type="ChEBI" id="CHEBI:46858"/>
        <dbReference type="ChEBI" id="CHEBI:61978"/>
        <dbReference type="EC" id="3.1.3.48"/>
    </reaction>
</comment>
<evidence type="ECO:0000256" key="2">
    <source>
        <dbReference type="ARBA" id="ARBA00013064"/>
    </source>
</evidence>
<feature type="chain" id="PRO_5043811057" description="protein-tyrosine-phosphatase" evidence="11">
    <location>
        <begin position="24"/>
        <end position="1984"/>
    </location>
</feature>
<dbReference type="FunFam" id="3.90.190.10:FF:000026">
    <property type="entry name" value="tyrosine-protein phosphatase non-receptor type 9"/>
    <property type="match status" value="1"/>
</dbReference>
<evidence type="ECO:0000256" key="10">
    <source>
        <dbReference type="ARBA" id="ARBA00051722"/>
    </source>
</evidence>
<evidence type="ECO:0000313" key="15">
    <source>
        <dbReference type="EMBL" id="KAK9883920.1"/>
    </source>
</evidence>
<comment type="subcellular location">
    <subcellularLocation>
        <location evidence="1">Membrane</location>
        <topology evidence="1">Single-pass membrane protein</topology>
    </subcellularLocation>
</comment>
<dbReference type="Gene3D" id="2.60.40.10">
    <property type="entry name" value="Immunoglobulins"/>
    <property type="match status" value="1"/>
</dbReference>
<comment type="caution">
    <text evidence="15">The sequence shown here is derived from an EMBL/GenBank/DDBJ whole genome shotgun (WGS) entry which is preliminary data.</text>
</comment>
<dbReference type="CDD" id="cd00063">
    <property type="entry name" value="FN3"/>
    <property type="match status" value="1"/>
</dbReference>
<keyword evidence="5" id="KW-0378">Hydrolase</keyword>
<dbReference type="InterPro" id="IPR003595">
    <property type="entry name" value="Tyr_Pase_cat"/>
</dbReference>
<dbReference type="Pfam" id="PF00102">
    <property type="entry name" value="Y_phosphatase"/>
    <property type="match status" value="2"/>
</dbReference>
<dbReference type="GO" id="GO:0004725">
    <property type="term" value="F:protein tyrosine phosphatase activity"/>
    <property type="evidence" value="ECO:0007669"/>
    <property type="project" value="UniProtKB-EC"/>
</dbReference>
<dbReference type="FunFam" id="3.90.190.10:FF:000102">
    <property type="entry name" value="Receptor-type tyrosine-protein phosphatase"/>
    <property type="match status" value="1"/>
</dbReference>
<keyword evidence="4 11" id="KW-0732">Signal</keyword>
<dbReference type="PROSITE" id="PS00022">
    <property type="entry name" value="EGF_1"/>
    <property type="match status" value="1"/>
</dbReference>
<keyword evidence="7" id="KW-1133">Transmembrane helix</keyword>
<dbReference type="InterPro" id="IPR036116">
    <property type="entry name" value="FN3_sf"/>
</dbReference>
<dbReference type="SMART" id="SM00194">
    <property type="entry name" value="PTPc"/>
    <property type="match status" value="2"/>
</dbReference>
<dbReference type="SUPFAM" id="SSF52799">
    <property type="entry name" value="(Phosphotyrosine protein) phosphatases II"/>
    <property type="match status" value="2"/>
</dbReference>
<dbReference type="Gene3D" id="3.90.190.10">
    <property type="entry name" value="Protein tyrosine phosphatase superfamily"/>
    <property type="match status" value="2"/>
</dbReference>
<proteinExistence type="predicted"/>
<organism evidence="15 16">
    <name type="scientific">Henosepilachna vigintioctopunctata</name>
    <dbReference type="NCBI Taxonomy" id="420089"/>
    <lineage>
        <taxon>Eukaryota</taxon>
        <taxon>Metazoa</taxon>
        <taxon>Ecdysozoa</taxon>
        <taxon>Arthropoda</taxon>
        <taxon>Hexapoda</taxon>
        <taxon>Insecta</taxon>
        <taxon>Pterygota</taxon>
        <taxon>Neoptera</taxon>
        <taxon>Endopterygota</taxon>
        <taxon>Coleoptera</taxon>
        <taxon>Polyphaga</taxon>
        <taxon>Cucujiformia</taxon>
        <taxon>Coccinelloidea</taxon>
        <taxon>Coccinellidae</taxon>
        <taxon>Epilachninae</taxon>
        <taxon>Epilachnini</taxon>
        <taxon>Henosepilachna</taxon>
    </lineage>
</organism>
<dbReference type="GO" id="GO:0009653">
    <property type="term" value="P:anatomical structure morphogenesis"/>
    <property type="evidence" value="ECO:0007669"/>
    <property type="project" value="UniProtKB-ARBA"/>
</dbReference>
<name>A0AAW1US78_9CUCU</name>
<protein>
    <recommendedName>
        <fullName evidence="2">protein-tyrosine-phosphatase</fullName>
        <ecNumber evidence="2">3.1.3.48</ecNumber>
    </recommendedName>
</protein>
<feature type="domain" description="Fibronectin type-III" evidence="14">
    <location>
        <begin position="733"/>
        <end position="836"/>
    </location>
</feature>
<evidence type="ECO:0000256" key="11">
    <source>
        <dbReference type="SAM" id="SignalP"/>
    </source>
</evidence>
<evidence type="ECO:0000256" key="4">
    <source>
        <dbReference type="ARBA" id="ARBA00022729"/>
    </source>
</evidence>
<feature type="domain" description="Tyrosine specific protein phosphatases" evidence="13">
    <location>
        <begin position="1597"/>
        <end position="1671"/>
    </location>
</feature>
<dbReference type="InterPro" id="IPR000242">
    <property type="entry name" value="PTP_cat"/>
</dbReference>
<dbReference type="PROSITE" id="PS00383">
    <property type="entry name" value="TYR_PHOSPHATASE_1"/>
    <property type="match status" value="1"/>
</dbReference>